<gene>
    <name evidence="1" type="ORF">PT974_10974</name>
</gene>
<comment type="caution">
    <text evidence="1">The sequence shown here is derived from an EMBL/GenBank/DDBJ whole genome shotgun (WGS) entry which is preliminary data.</text>
</comment>
<organism evidence="1 2">
    <name type="scientific">Cladobotryum mycophilum</name>
    <dbReference type="NCBI Taxonomy" id="491253"/>
    <lineage>
        <taxon>Eukaryota</taxon>
        <taxon>Fungi</taxon>
        <taxon>Dikarya</taxon>
        <taxon>Ascomycota</taxon>
        <taxon>Pezizomycotina</taxon>
        <taxon>Sordariomycetes</taxon>
        <taxon>Hypocreomycetidae</taxon>
        <taxon>Hypocreales</taxon>
        <taxon>Hypocreaceae</taxon>
        <taxon>Cladobotryum</taxon>
    </lineage>
</organism>
<keyword evidence="2" id="KW-1185">Reference proteome</keyword>
<evidence type="ECO:0000313" key="2">
    <source>
        <dbReference type="Proteomes" id="UP001338125"/>
    </source>
</evidence>
<proteinExistence type="predicted"/>
<reference evidence="1 2" key="1">
    <citation type="submission" date="2024-01" db="EMBL/GenBank/DDBJ databases">
        <title>Complete genome of Cladobotryum mycophilum ATHUM6906.</title>
        <authorList>
            <person name="Christinaki A.C."/>
            <person name="Myridakis A.I."/>
            <person name="Kouvelis V.N."/>
        </authorList>
    </citation>
    <scope>NUCLEOTIDE SEQUENCE [LARGE SCALE GENOMIC DNA]</scope>
    <source>
        <strain evidence="1 2">ATHUM6906</strain>
    </source>
</reference>
<evidence type="ECO:0000313" key="1">
    <source>
        <dbReference type="EMBL" id="KAK5989455.1"/>
    </source>
</evidence>
<accession>A0ABR0SBC2</accession>
<dbReference type="Proteomes" id="UP001338125">
    <property type="component" value="Unassembled WGS sequence"/>
</dbReference>
<protein>
    <submittedName>
        <fullName evidence="1">Uncharacterized protein</fullName>
    </submittedName>
</protein>
<sequence>MWSTTTGKCLKKFPAQTPPVYAGLLNATFDRWGFHSLAFAPNSNTTISTDLGDINLDQFEPGQQEEDSKREVTYQGYGIWGDWIAKDGQPIIWLPPDYRIWREKFAIAKSQIAMACKTGHLLLINFSSDESSFKFT</sequence>
<name>A0ABR0SBC2_9HYPO</name>
<dbReference type="EMBL" id="JAVFKD010000015">
    <property type="protein sequence ID" value="KAK5989455.1"/>
    <property type="molecule type" value="Genomic_DNA"/>
</dbReference>